<dbReference type="Proteomes" id="UP001215231">
    <property type="component" value="Chromosome"/>
</dbReference>
<gene>
    <name evidence="4" type="ORF">H3N35_25935</name>
</gene>
<dbReference type="InterPro" id="IPR001789">
    <property type="entry name" value="Sig_transdc_resp-reg_receiver"/>
</dbReference>
<evidence type="ECO:0000313" key="4">
    <source>
        <dbReference type="EMBL" id="WDE11600.1"/>
    </source>
</evidence>
<evidence type="ECO:0000259" key="3">
    <source>
        <dbReference type="PROSITE" id="PS50110"/>
    </source>
</evidence>
<dbReference type="Pfam" id="PF00072">
    <property type="entry name" value="Response_reg"/>
    <property type="match status" value="1"/>
</dbReference>
<dbReference type="EMBL" id="CP059693">
    <property type="protein sequence ID" value="WDE11600.1"/>
    <property type="molecule type" value="Genomic_DNA"/>
</dbReference>
<sequence>MSNYKILIVDDEELNIELMTDTLEDDDYQIETASNGIEAIEKFKTFKPDMILLDVMMPVMNGYDACSAIRDLEDNTDNEVPIIFISAKASLEDKVLGYKVGGNEYITKPFDNSELLLKINLAFKQMEQVNTLKTSVNDANTLAFNLMSTSSKIGLIGQFLRKTLTSNSFDNLLEDFFELTRENNLGCTVKAVVNGETLVLSDDGIERPIDFEIVRNYTSSERIFYFGKKRALFNWGNITMLVRNVGDEADNIAIMLDGMVAGMQFMEMQSLLFTAIHSFQEQNSHFKVKATTVLENMETELRMTFCELGSSTNLTEEEEDNLTTIVEQNRTMLDEVFLNSSHLEENLTQALSTYQNRY</sequence>
<dbReference type="PANTHER" id="PTHR44591:SF3">
    <property type="entry name" value="RESPONSE REGULATORY DOMAIN-CONTAINING PROTEIN"/>
    <property type="match status" value="1"/>
</dbReference>
<organism evidence="4 5">
    <name type="scientific">Thalassomonas haliotis</name>
    <dbReference type="NCBI Taxonomy" id="485448"/>
    <lineage>
        <taxon>Bacteria</taxon>
        <taxon>Pseudomonadati</taxon>
        <taxon>Pseudomonadota</taxon>
        <taxon>Gammaproteobacteria</taxon>
        <taxon>Alteromonadales</taxon>
        <taxon>Colwelliaceae</taxon>
        <taxon>Thalassomonas</taxon>
    </lineage>
</organism>
<dbReference type="PROSITE" id="PS50110">
    <property type="entry name" value="RESPONSE_REGULATORY"/>
    <property type="match status" value="1"/>
</dbReference>
<keyword evidence="1 2" id="KW-0597">Phosphoprotein</keyword>
<proteinExistence type="predicted"/>
<feature type="modified residue" description="4-aspartylphosphate" evidence="2">
    <location>
        <position position="54"/>
    </location>
</feature>
<dbReference type="SMART" id="SM00448">
    <property type="entry name" value="REC"/>
    <property type="match status" value="1"/>
</dbReference>
<protein>
    <submittedName>
        <fullName evidence="4">Response regulator</fullName>
    </submittedName>
</protein>
<dbReference type="InterPro" id="IPR011006">
    <property type="entry name" value="CheY-like_superfamily"/>
</dbReference>
<evidence type="ECO:0000256" key="1">
    <source>
        <dbReference type="ARBA" id="ARBA00022553"/>
    </source>
</evidence>
<dbReference type="InterPro" id="IPR050595">
    <property type="entry name" value="Bact_response_regulator"/>
</dbReference>
<accession>A0ABY7VD57</accession>
<feature type="domain" description="Response regulatory" evidence="3">
    <location>
        <begin position="5"/>
        <end position="123"/>
    </location>
</feature>
<dbReference type="PANTHER" id="PTHR44591">
    <property type="entry name" value="STRESS RESPONSE REGULATOR PROTEIN 1"/>
    <property type="match status" value="1"/>
</dbReference>
<keyword evidence="5" id="KW-1185">Reference proteome</keyword>
<evidence type="ECO:0000256" key="2">
    <source>
        <dbReference type="PROSITE-ProRule" id="PRU00169"/>
    </source>
</evidence>
<reference evidence="4 5" key="1">
    <citation type="journal article" date="2022" name="Mar. Drugs">
        <title>Bioassay-Guided Fractionation Leads to the Detection of Cholic Acid Generated by the Rare Thalassomonas sp.</title>
        <authorList>
            <person name="Pheiffer F."/>
            <person name="Schneider Y.K."/>
            <person name="Hansen E.H."/>
            <person name="Andersen J.H."/>
            <person name="Isaksson J."/>
            <person name="Busche T."/>
            <person name="R C."/>
            <person name="Kalinowski J."/>
            <person name="Zyl L.V."/>
            <person name="Trindade M."/>
        </authorList>
    </citation>
    <scope>NUCLEOTIDE SEQUENCE [LARGE SCALE GENOMIC DNA]</scope>
    <source>
        <strain evidence="4 5">A5K-61T</strain>
    </source>
</reference>
<dbReference type="RefSeq" id="WP_274051757.1">
    <property type="nucleotide sequence ID" value="NZ_CP059693.1"/>
</dbReference>
<dbReference type="CDD" id="cd17574">
    <property type="entry name" value="REC_OmpR"/>
    <property type="match status" value="1"/>
</dbReference>
<name>A0ABY7VD57_9GAMM</name>
<dbReference type="SUPFAM" id="SSF52172">
    <property type="entry name" value="CheY-like"/>
    <property type="match status" value="1"/>
</dbReference>
<dbReference type="Gene3D" id="3.40.50.2300">
    <property type="match status" value="1"/>
</dbReference>
<evidence type="ECO:0000313" key="5">
    <source>
        <dbReference type="Proteomes" id="UP001215231"/>
    </source>
</evidence>